<dbReference type="EMBL" id="CP001823">
    <property type="protein sequence ID" value="ACZ39413.1"/>
    <property type="molecule type" value="Genomic_DNA"/>
</dbReference>
<feature type="transmembrane region" description="Helical" evidence="1">
    <location>
        <begin position="71"/>
        <end position="95"/>
    </location>
</feature>
<proteinExistence type="predicted"/>
<gene>
    <name evidence="2" type="ordered locus">Sthe_1983</name>
</gene>
<dbReference type="RefSeq" id="WP_012872459.1">
    <property type="nucleotide sequence ID" value="NC_013523.1"/>
</dbReference>
<evidence type="ECO:0000313" key="2">
    <source>
        <dbReference type="EMBL" id="ACZ39413.1"/>
    </source>
</evidence>
<reference evidence="2 3" key="2">
    <citation type="journal article" date="2010" name="Stand. Genomic Sci.">
        <title>Complete genome sequence of Desulfohalobium retbaense type strain (HR(100)).</title>
        <authorList>
            <person name="Spring S."/>
            <person name="Nolan M."/>
            <person name="Lapidus A."/>
            <person name="Glavina Del Rio T."/>
            <person name="Copeland A."/>
            <person name="Tice H."/>
            <person name="Cheng J.F."/>
            <person name="Lucas S."/>
            <person name="Land M."/>
            <person name="Chen F."/>
            <person name="Bruce D."/>
            <person name="Goodwin L."/>
            <person name="Pitluck S."/>
            <person name="Ivanova N."/>
            <person name="Mavromatis K."/>
            <person name="Mikhailova N."/>
            <person name="Pati A."/>
            <person name="Chen A."/>
            <person name="Palaniappan K."/>
            <person name="Hauser L."/>
            <person name="Chang Y.J."/>
            <person name="Jeffries C.D."/>
            <person name="Munk C."/>
            <person name="Kiss H."/>
            <person name="Chain P."/>
            <person name="Han C."/>
            <person name="Brettin T."/>
            <person name="Detter J.C."/>
            <person name="Schuler E."/>
            <person name="Goker M."/>
            <person name="Rohde M."/>
            <person name="Bristow J."/>
            <person name="Eisen J.A."/>
            <person name="Markowitz V."/>
            <person name="Hugenholtz P."/>
            <person name="Kyrpides N.C."/>
            <person name="Klenk H.P."/>
        </authorList>
    </citation>
    <scope>NUCLEOTIDE SEQUENCE [LARGE SCALE GENOMIC DNA]</scope>
    <source>
        <strain evidence="3">ATCC 49802 / DSM 20745 / S 6022</strain>
    </source>
</reference>
<feature type="transmembrane region" description="Helical" evidence="1">
    <location>
        <begin position="204"/>
        <end position="227"/>
    </location>
</feature>
<keyword evidence="1" id="KW-1133">Transmembrane helix</keyword>
<dbReference type="InParanoid" id="D1C596"/>
<feature type="transmembrane region" description="Helical" evidence="1">
    <location>
        <begin position="21"/>
        <end position="44"/>
    </location>
</feature>
<dbReference type="STRING" id="479434.Sthe_1983"/>
<dbReference type="AlphaFoldDB" id="D1C596"/>
<feature type="transmembrane region" description="Helical" evidence="1">
    <location>
        <begin position="116"/>
        <end position="149"/>
    </location>
</feature>
<sequence>MASLGTLFGVELAKIVRRPMTWILVVILFGFTVLVYTSLILALVSGFEGNVTVEGAEGQSFEDMILLPDGFSLGVGLAQGVGSVLLAILAAGTFGSEFSWGTLRTMLLMRADRVRLLIAKLLVLLLAVVVVMLLGAAIGLFGSLVAGIVVDGSLRTDQWLTASFFRDAARLMLIGMVYSTFWTLFAAALTIVTRSLAAGIGVTMAALFVGDFTTSIIAGLGTLGRWISRIFPNTALNALSTGTDLVATDWAWIVTNLVGYTALMLAIAVVRFRRMNMISGGGG</sequence>
<name>D1C596_SPHTD</name>
<dbReference type="PANTHER" id="PTHR37305">
    <property type="entry name" value="INTEGRAL MEMBRANE PROTEIN-RELATED"/>
    <property type="match status" value="1"/>
</dbReference>
<accession>D1C596</accession>
<dbReference type="HOGENOM" id="CLU_959360_0_0_0"/>
<dbReference type="eggNOG" id="ENOG5033DMI">
    <property type="taxonomic scope" value="Bacteria"/>
</dbReference>
<keyword evidence="1" id="KW-0472">Membrane</keyword>
<evidence type="ECO:0008006" key="4">
    <source>
        <dbReference type="Google" id="ProtNLM"/>
    </source>
</evidence>
<dbReference type="OrthoDB" id="153729at2"/>
<keyword evidence="3" id="KW-1185">Reference proteome</keyword>
<protein>
    <recommendedName>
        <fullName evidence="4">ABC transporter permease</fullName>
    </recommendedName>
</protein>
<organism evidence="2 3">
    <name type="scientific">Sphaerobacter thermophilus (strain ATCC 49802 / DSM 20745 / KCCM 41009 / NCIMB 13125 / S 6022)</name>
    <dbReference type="NCBI Taxonomy" id="479434"/>
    <lineage>
        <taxon>Bacteria</taxon>
        <taxon>Pseudomonadati</taxon>
        <taxon>Thermomicrobiota</taxon>
        <taxon>Thermomicrobia</taxon>
        <taxon>Sphaerobacterales</taxon>
        <taxon>Sphaerobacterineae</taxon>
        <taxon>Sphaerobacteraceae</taxon>
        <taxon>Sphaerobacter</taxon>
    </lineage>
</organism>
<feature type="transmembrane region" description="Helical" evidence="1">
    <location>
        <begin position="250"/>
        <end position="270"/>
    </location>
</feature>
<reference evidence="3" key="1">
    <citation type="submission" date="2009-11" db="EMBL/GenBank/DDBJ databases">
        <title>The complete chromosome 1 of Sphaerobacter thermophilus DSM 20745.</title>
        <authorList>
            <person name="Lucas S."/>
            <person name="Copeland A."/>
            <person name="Lapidus A."/>
            <person name="Glavina del Rio T."/>
            <person name="Dalin E."/>
            <person name="Tice H."/>
            <person name="Bruce D."/>
            <person name="Goodwin L."/>
            <person name="Pitluck S."/>
            <person name="Kyrpides N."/>
            <person name="Mavromatis K."/>
            <person name="Ivanova N."/>
            <person name="Mikhailova N."/>
            <person name="LaButti K.M."/>
            <person name="Clum A."/>
            <person name="Sun H.I."/>
            <person name="Brettin T."/>
            <person name="Detter J.C."/>
            <person name="Han C."/>
            <person name="Larimer F."/>
            <person name="Land M."/>
            <person name="Hauser L."/>
            <person name="Markowitz V."/>
            <person name="Cheng J.F."/>
            <person name="Hugenholtz P."/>
            <person name="Woyke T."/>
            <person name="Wu D."/>
            <person name="Steenblock K."/>
            <person name="Schneider S."/>
            <person name="Pukall R."/>
            <person name="Goeker M."/>
            <person name="Klenk H.P."/>
            <person name="Eisen J.A."/>
        </authorList>
    </citation>
    <scope>NUCLEOTIDE SEQUENCE [LARGE SCALE GENOMIC DNA]</scope>
    <source>
        <strain evidence="3">ATCC 49802 / DSM 20745 / S 6022</strain>
    </source>
</reference>
<evidence type="ECO:0000256" key="1">
    <source>
        <dbReference type="SAM" id="Phobius"/>
    </source>
</evidence>
<dbReference type="KEGG" id="sti:Sthe_1983"/>
<dbReference type="Proteomes" id="UP000002027">
    <property type="component" value="Chromosome 1"/>
</dbReference>
<dbReference type="PANTHER" id="PTHR37305:SF1">
    <property type="entry name" value="MEMBRANE PROTEIN"/>
    <property type="match status" value="1"/>
</dbReference>
<feature type="transmembrane region" description="Helical" evidence="1">
    <location>
        <begin position="169"/>
        <end position="192"/>
    </location>
</feature>
<dbReference type="Pfam" id="PF12730">
    <property type="entry name" value="ABC2_membrane_4"/>
    <property type="match status" value="1"/>
</dbReference>
<keyword evidence="1" id="KW-0812">Transmembrane</keyword>
<evidence type="ECO:0000313" key="3">
    <source>
        <dbReference type="Proteomes" id="UP000002027"/>
    </source>
</evidence>